<evidence type="ECO:0000313" key="2">
    <source>
        <dbReference type="EMBL" id="ANB04279.1"/>
    </source>
</evidence>
<protein>
    <recommendedName>
        <fullName evidence="1">CobW/HypB/UreG nucleotide-binding domain-containing protein</fullName>
    </recommendedName>
</protein>
<gene>
    <name evidence="2" type="ORF">SAM40697_0316</name>
</gene>
<reference evidence="3" key="1">
    <citation type="submission" date="2015-10" db="EMBL/GenBank/DDBJ databases">
        <title>Complete genome sequence of Streptomyces ambofaciens DSM 40697.</title>
        <authorList>
            <person name="Thibessard A."/>
            <person name="Leblond P."/>
        </authorList>
    </citation>
    <scope>NUCLEOTIDE SEQUENCE [LARGE SCALE GENOMIC DNA]</scope>
    <source>
        <strain evidence="3">DSM 40697</strain>
    </source>
</reference>
<organism evidence="2 3">
    <name type="scientific">Streptomyces ambofaciens</name>
    <dbReference type="NCBI Taxonomy" id="1889"/>
    <lineage>
        <taxon>Bacteria</taxon>
        <taxon>Bacillati</taxon>
        <taxon>Actinomycetota</taxon>
        <taxon>Actinomycetes</taxon>
        <taxon>Kitasatosporales</taxon>
        <taxon>Streptomycetaceae</taxon>
        <taxon>Streptomyces</taxon>
    </lineage>
</organism>
<name>A0ABN4NZY1_STRAM</name>
<keyword evidence="3" id="KW-1185">Reference proteome</keyword>
<dbReference type="EMBL" id="CP012949">
    <property type="protein sequence ID" value="ANB04279.1"/>
    <property type="molecule type" value="Genomic_DNA"/>
</dbReference>
<dbReference type="InterPro" id="IPR003495">
    <property type="entry name" value="CobW/HypB/UreG_nucleotide-bd"/>
</dbReference>
<accession>A0ABN4NZY1</accession>
<feature type="domain" description="CobW/HypB/UreG nucleotide-binding" evidence="1">
    <location>
        <begin position="7"/>
        <end position="49"/>
    </location>
</feature>
<sequence>MRGGEAALSRTEEPLVGMTNGCSCRTLRDDLPEEGDRLAREGRFDQAFLGGGRRSPAAFDSVTSWDTYGIDESCAHEHQPLTPVTEH</sequence>
<dbReference type="Pfam" id="PF02492">
    <property type="entry name" value="cobW"/>
    <property type="match status" value="1"/>
</dbReference>
<proteinExistence type="predicted"/>
<evidence type="ECO:0000313" key="3">
    <source>
        <dbReference type="Proteomes" id="UP000076720"/>
    </source>
</evidence>
<reference evidence="2 3" key="2">
    <citation type="journal article" date="2016" name="Genome Announc.">
        <title>Complete Genome Sequence of Streptomyces ambofaciens DSM 40697, a Paradigm for Genome Plasticity Studies.</title>
        <authorList>
            <person name="Thibessard A."/>
            <person name="Leblond P."/>
        </authorList>
    </citation>
    <scope>NUCLEOTIDE SEQUENCE [LARGE SCALE GENOMIC DNA]</scope>
    <source>
        <strain evidence="2 3">DSM 40697</strain>
    </source>
</reference>
<evidence type="ECO:0000259" key="1">
    <source>
        <dbReference type="Pfam" id="PF02492"/>
    </source>
</evidence>
<dbReference type="Proteomes" id="UP000076720">
    <property type="component" value="Chromosome"/>
</dbReference>